<keyword evidence="3" id="KW-0067">ATP-binding</keyword>
<dbReference type="InterPro" id="IPR029048">
    <property type="entry name" value="HSP70_C_sf"/>
</dbReference>
<evidence type="ECO:0000256" key="3">
    <source>
        <dbReference type="ARBA" id="ARBA00022840"/>
    </source>
</evidence>
<dbReference type="Gene3D" id="1.20.1270.10">
    <property type="match status" value="2"/>
</dbReference>
<organism evidence="4">
    <name type="scientific">Bandra megavirus</name>
    <dbReference type="NCBI Taxonomy" id="2071566"/>
    <lineage>
        <taxon>Viruses</taxon>
        <taxon>Varidnaviria</taxon>
        <taxon>Bamfordvirae</taxon>
        <taxon>Nucleocytoviricota</taxon>
        <taxon>Megaviricetes</taxon>
        <taxon>Imitervirales</taxon>
        <taxon>Mimiviridae</taxon>
        <taxon>Megamimivirinae</taxon>
        <taxon>Megavirus</taxon>
    </lineage>
</organism>
<dbReference type="Gene3D" id="3.30.30.30">
    <property type="match status" value="1"/>
</dbReference>
<sequence length="934" mass="106735">MNNNTENYLSEHDYIEQNNEIVIGIDLGTRFSCVSVWRNKRFEIIPDQFGNRTIPSVVSYYKSAKLVGNNALSMKDINPKNTIYDIKRIIGRRMNDASIKQTKKLISYNLVDDDSPHHNILVQLDTQDVNITRKKLYKPEEICAQILMEIKKMAENYLKKQVEKAVITVPAYFNDAQRQATLDASKIAGLNVIKIINEPTAASLAYGLGSKTWKNKNGGNIIIYDLGAGTLDVCLMNINNGLFRTLAVSGSTHLGGEDIDYLIMNHVILDFQKKYKIRKLEFSKLAQLKLKNAVENAKKLLSTVDKTVICVDDFYNGKKIYYVLSRQLFEMICNDLFIMCIKPIKDVLESANLTCDDIDDVILVGGSTRIPKIQSLILEYFKNTNIKSLTSSLNPDEVVSAGASIYGYIMTHNEDPFSENLVLLDITPLSLGVETLQRQMTTIIPRNTVIPTKKTKIFSTDTDYQDTVSIKIFEGERKLTKHNFHVGTFDLTGFEKGPRGYPTIKITFQIDMNGILQVTAYEKKSGVENGIQITSTWGAKGRLSRKEIDDIIKQAEKHEEIDKMFSLKIGLVHKINSICNSILINLRDDAYALTNADKKKIKQDIRNNLNWISSREFNDLELDELEKRETRLSKTYAPLVAQINKNNNNFKDATTTSNTAEIHGDDDDNDNIEQYEKIEIPNDPSEYDKEEIKSLKKTISDLCKNIISVVNNPVSRFSNDDIVLVTDYLESVQIWLYTTNATTTIEFIAKIDEINKFTEDVMKKYEDTKIFEKNENFTLRDELQLTCLTLNTSIKSNYFSLAKNDIDILLKIINETMIWLLDHQNEQNSVYQHKIDNISELCNKIYHNMHKLQTISDVQDISSDSDDDIDELDTIESQISVNKIKENIDDVLSSLPEKINDNNNSNNDILLKIDMGKLNSNKKIKYKNIEHHYR</sequence>
<dbReference type="FunFam" id="3.90.640.10:FF:000029">
    <property type="entry name" value="Heat shock protein 110"/>
    <property type="match status" value="1"/>
</dbReference>
<dbReference type="EMBL" id="MG779323">
    <property type="protein sequence ID" value="AUV58293.1"/>
    <property type="molecule type" value="Genomic_DNA"/>
</dbReference>
<keyword evidence="4" id="KW-0346">Stress response</keyword>
<dbReference type="CDD" id="cd24028">
    <property type="entry name" value="ASKHA_NBD_HSP70_HSPA1-like"/>
    <property type="match status" value="1"/>
</dbReference>
<evidence type="ECO:0000256" key="1">
    <source>
        <dbReference type="ARBA" id="ARBA00007381"/>
    </source>
</evidence>
<keyword evidence="2" id="KW-0547">Nucleotide-binding</keyword>
<protein>
    <submittedName>
        <fullName evidence="4">Heat shock 70 kDa</fullName>
    </submittedName>
</protein>
<dbReference type="InterPro" id="IPR018181">
    <property type="entry name" value="Heat_shock_70_CS"/>
</dbReference>
<dbReference type="Gene3D" id="3.90.640.10">
    <property type="entry name" value="Actin, Chain A, domain 4"/>
    <property type="match status" value="1"/>
</dbReference>
<dbReference type="GO" id="GO:0140662">
    <property type="term" value="F:ATP-dependent protein folding chaperone"/>
    <property type="evidence" value="ECO:0007669"/>
    <property type="project" value="InterPro"/>
</dbReference>
<evidence type="ECO:0000313" key="4">
    <source>
        <dbReference type="EMBL" id="AUV58293.1"/>
    </source>
</evidence>
<comment type="similarity">
    <text evidence="1">Belongs to the heat shock protein 70 family.</text>
</comment>
<proteinExistence type="inferred from homology"/>
<dbReference type="Gene3D" id="3.30.420.40">
    <property type="match status" value="2"/>
</dbReference>
<dbReference type="FunFam" id="2.60.34.10:FF:000012">
    <property type="entry name" value="Heat shock 70 kDa protein"/>
    <property type="match status" value="1"/>
</dbReference>
<dbReference type="SUPFAM" id="SSF100920">
    <property type="entry name" value="Heat shock protein 70kD (HSP70), peptide-binding domain"/>
    <property type="match status" value="1"/>
</dbReference>
<accession>A0A2K9V7W5</accession>
<evidence type="ECO:0000256" key="2">
    <source>
        <dbReference type="ARBA" id="ARBA00022741"/>
    </source>
</evidence>
<dbReference type="GO" id="GO:0005524">
    <property type="term" value="F:ATP binding"/>
    <property type="evidence" value="ECO:0007669"/>
    <property type="project" value="UniProtKB-KW"/>
</dbReference>
<dbReference type="PROSITE" id="PS01036">
    <property type="entry name" value="HSP70_3"/>
    <property type="match status" value="1"/>
</dbReference>
<dbReference type="InterPro" id="IPR043129">
    <property type="entry name" value="ATPase_NBD"/>
</dbReference>
<dbReference type="InterPro" id="IPR013126">
    <property type="entry name" value="Hsp_70_fam"/>
</dbReference>
<dbReference type="InterPro" id="IPR029047">
    <property type="entry name" value="HSP70_peptide-bd_sf"/>
</dbReference>
<reference evidence="4" key="1">
    <citation type="submission" date="2018-01" db="EMBL/GenBank/DDBJ databases">
        <title>Draft genome sequence of Bandra megavirus.</title>
        <authorList>
            <person name="Chatterjee A."/>
            <person name="Yadav R."/>
            <person name="Kondabagil K."/>
        </authorList>
    </citation>
    <scope>NUCLEOTIDE SEQUENCE</scope>
    <source>
        <strain evidence="4">KK-1</strain>
    </source>
</reference>
<dbReference type="SUPFAM" id="SSF53067">
    <property type="entry name" value="Actin-like ATPase domain"/>
    <property type="match status" value="2"/>
</dbReference>
<dbReference type="Gene3D" id="2.60.34.10">
    <property type="entry name" value="Substrate Binding Domain Of DNAk, Chain A, domain 1"/>
    <property type="match status" value="1"/>
</dbReference>
<dbReference type="PRINTS" id="PR00301">
    <property type="entry name" value="HEATSHOCK70"/>
</dbReference>
<name>A0A2K9V7W5_9VIRU</name>
<dbReference type="PANTHER" id="PTHR19375">
    <property type="entry name" value="HEAT SHOCK PROTEIN 70KDA"/>
    <property type="match status" value="1"/>
</dbReference>
<dbReference type="Pfam" id="PF00012">
    <property type="entry name" value="HSP70"/>
    <property type="match status" value="1"/>
</dbReference>